<evidence type="ECO:0000313" key="3">
    <source>
        <dbReference type="Proteomes" id="UP000239706"/>
    </source>
</evidence>
<dbReference type="EMBL" id="PVXO01000052">
    <property type="protein sequence ID" value="PRR78072.1"/>
    <property type="molecule type" value="Genomic_DNA"/>
</dbReference>
<comment type="caution">
    <text evidence="2">The sequence shown here is derived from an EMBL/GenBank/DDBJ whole genome shotgun (WGS) entry which is preliminary data.</text>
</comment>
<sequence>MKKTRIKFIVFFFIVIIIPIILFQGCSMKGFGIRDKIVAPKNKLIPITGEWQVEKYKILNSSEKKYQEPQVKPGSIVGQKAAFDTEYAVFGQETCENPQYKIKEVDAKNYFFYTYKVNSKDFDVTTKNLEVISITSDGRLFYDLIKLSDKEILVYSDDAFYYLKKISEESENILNKDNVKKLEDNKKKDLSKNKGTLRSGVLIGLRSPIPLEYNGVTGEAYENKSIFYRTLWISTKNREPNSIIETPNLFFPRISGFWWAGINRTNNNPKYPKDSLFAYPAGNSKENTKLNENNYSKDDALRRILFIGNDYVATEYKKASSFSDDEGKSILQVLPIDNVGDMKGIKISDVAGERGRAALKNSAEAFLASQDKDIAKRLEKSPREESFTLIRRNGHWIMSGRLNSNSAEDVAYGDFNINIVPPTKLLNYDDFHISWNDIKGTVPDAVDAYTSPNKDIAIIVSKNFIYVYSIENGQLSNKQLEKIPIHEGESVVMAEWATGDYVERWEKALKSNKVLH</sequence>
<accession>A0A2T0B2F8</accession>
<keyword evidence="1" id="KW-1133">Transmembrane helix</keyword>
<dbReference type="Proteomes" id="UP000239706">
    <property type="component" value="Unassembled WGS sequence"/>
</dbReference>
<proteinExistence type="predicted"/>
<reference evidence="2 3" key="1">
    <citation type="submission" date="2018-03" db="EMBL/GenBank/DDBJ databases">
        <title>Genome sequence of Clostridium liquoris DSM 100320.</title>
        <authorList>
            <person name="Poehlein A."/>
            <person name="Daniel R."/>
        </authorList>
    </citation>
    <scope>NUCLEOTIDE SEQUENCE [LARGE SCALE GENOMIC DNA]</scope>
    <source>
        <strain evidence="2 3">DSM 100320</strain>
    </source>
</reference>
<dbReference type="OrthoDB" id="2677224at2"/>
<dbReference type="AlphaFoldDB" id="A0A2T0B2F8"/>
<feature type="transmembrane region" description="Helical" evidence="1">
    <location>
        <begin position="6"/>
        <end position="26"/>
    </location>
</feature>
<keyword evidence="1" id="KW-0472">Membrane</keyword>
<organism evidence="2 3">
    <name type="scientific">Clostridium liquoris</name>
    <dbReference type="NCBI Taxonomy" id="1289519"/>
    <lineage>
        <taxon>Bacteria</taxon>
        <taxon>Bacillati</taxon>
        <taxon>Bacillota</taxon>
        <taxon>Clostridia</taxon>
        <taxon>Eubacteriales</taxon>
        <taxon>Clostridiaceae</taxon>
        <taxon>Clostridium</taxon>
    </lineage>
</organism>
<evidence type="ECO:0000256" key="1">
    <source>
        <dbReference type="SAM" id="Phobius"/>
    </source>
</evidence>
<protein>
    <recommendedName>
        <fullName evidence="4">Lipoprotein</fullName>
    </recommendedName>
</protein>
<name>A0A2T0B2F8_9CLOT</name>
<keyword evidence="1" id="KW-0812">Transmembrane</keyword>
<dbReference type="RefSeq" id="WP_106064070.1">
    <property type="nucleotide sequence ID" value="NZ_PVXO01000052.1"/>
</dbReference>
<dbReference type="PROSITE" id="PS51257">
    <property type="entry name" value="PROKAR_LIPOPROTEIN"/>
    <property type="match status" value="1"/>
</dbReference>
<evidence type="ECO:0008006" key="4">
    <source>
        <dbReference type="Google" id="ProtNLM"/>
    </source>
</evidence>
<keyword evidence="3" id="KW-1185">Reference proteome</keyword>
<gene>
    <name evidence="2" type="ORF">CLLI_19920</name>
</gene>
<evidence type="ECO:0000313" key="2">
    <source>
        <dbReference type="EMBL" id="PRR78072.1"/>
    </source>
</evidence>